<dbReference type="Gene3D" id="2.120.10.80">
    <property type="entry name" value="Kelch-type beta propeller"/>
    <property type="match status" value="1"/>
</dbReference>
<proteinExistence type="predicted"/>
<comment type="caution">
    <text evidence="1">The sequence shown here is derived from an EMBL/GenBank/DDBJ whole genome shotgun (WGS) entry which is preliminary data.</text>
</comment>
<accession>A0A0C2NC77</accession>
<protein>
    <recommendedName>
        <fullName evidence="3">Kelch domain-containing protein 10</fullName>
    </recommendedName>
</protein>
<dbReference type="AlphaFoldDB" id="A0A0C2NC77"/>
<gene>
    <name evidence="1" type="ORF">RF11_15627</name>
</gene>
<keyword evidence="2" id="KW-1185">Reference proteome</keyword>
<organism evidence="1 2">
    <name type="scientific">Thelohanellus kitauei</name>
    <name type="common">Myxosporean</name>
    <dbReference type="NCBI Taxonomy" id="669202"/>
    <lineage>
        <taxon>Eukaryota</taxon>
        <taxon>Metazoa</taxon>
        <taxon>Cnidaria</taxon>
        <taxon>Myxozoa</taxon>
        <taxon>Myxosporea</taxon>
        <taxon>Bivalvulida</taxon>
        <taxon>Platysporina</taxon>
        <taxon>Myxobolidae</taxon>
        <taxon>Thelohanellus</taxon>
    </lineage>
</organism>
<dbReference type="InterPro" id="IPR015915">
    <property type="entry name" value="Kelch-typ_b-propeller"/>
</dbReference>
<evidence type="ECO:0008006" key="3">
    <source>
        <dbReference type="Google" id="ProtNLM"/>
    </source>
</evidence>
<dbReference type="EMBL" id="JWZT01000607">
    <property type="protein sequence ID" value="KII73925.1"/>
    <property type="molecule type" value="Genomic_DNA"/>
</dbReference>
<dbReference type="OrthoDB" id="10251809at2759"/>
<dbReference type="SUPFAM" id="SSF117281">
    <property type="entry name" value="Kelch motif"/>
    <property type="match status" value="1"/>
</dbReference>
<dbReference type="Proteomes" id="UP000031668">
    <property type="component" value="Unassembled WGS sequence"/>
</dbReference>
<evidence type="ECO:0000313" key="2">
    <source>
        <dbReference type="Proteomes" id="UP000031668"/>
    </source>
</evidence>
<name>A0A0C2NC77_THEKT</name>
<sequence>MSGGIISPLEICKDIWRIDLERLEWIKLDCRFKEGKYYHLTSLVDDSYLYCLGGDHSKNIYRNELQKFTVEPKTLYRLCIESIQHLPILRIRAEYLPPFFQDELDINA</sequence>
<evidence type="ECO:0000313" key="1">
    <source>
        <dbReference type="EMBL" id="KII73925.1"/>
    </source>
</evidence>
<reference evidence="1 2" key="1">
    <citation type="journal article" date="2014" name="Genome Biol. Evol.">
        <title>The genome of the myxosporean Thelohanellus kitauei shows adaptations to nutrient acquisition within its fish host.</title>
        <authorList>
            <person name="Yang Y."/>
            <person name="Xiong J."/>
            <person name="Zhou Z."/>
            <person name="Huo F."/>
            <person name="Miao W."/>
            <person name="Ran C."/>
            <person name="Liu Y."/>
            <person name="Zhang J."/>
            <person name="Feng J."/>
            <person name="Wang M."/>
            <person name="Wang M."/>
            <person name="Wang L."/>
            <person name="Yao B."/>
        </authorList>
    </citation>
    <scope>NUCLEOTIDE SEQUENCE [LARGE SCALE GENOMIC DNA]</scope>
    <source>
        <strain evidence="1">Wuqing</strain>
    </source>
</reference>